<feature type="binding site" evidence="3">
    <location>
        <begin position="11"/>
        <end position="13"/>
    </location>
    <ligand>
        <name>substrate</name>
    </ligand>
</feature>
<comment type="similarity">
    <text evidence="1">Belongs to the HAD-like hydrolase superfamily. CbbY/CbbZ/Gph/YieH family.</text>
</comment>
<evidence type="ECO:0000313" key="7">
    <source>
        <dbReference type="Proteomes" id="UP000078459"/>
    </source>
</evidence>
<dbReference type="InterPro" id="IPR023214">
    <property type="entry name" value="HAD_sf"/>
</dbReference>
<dbReference type="InterPro" id="IPR041492">
    <property type="entry name" value="HAD_2"/>
</dbReference>
<dbReference type="InterPro" id="IPR051806">
    <property type="entry name" value="HAD-like_SPP"/>
</dbReference>
<dbReference type="InterPro" id="IPR010976">
    <property type="entry name" value="B-phosphoglucomutase_hydrolase"/>
</dbReference>
<feature type="active site" description="Nucleophile" evidence="2">
    <location>
        <position position="11"/>
    </location>
</feature>
<gene>
    <name evidence="6" type="ORF">A5893_04430</name>
</gene>
<accession>A0A179DPB6</accession>
<evidence type="ECO:0000256" key="4">
    <source>
        <dbReference type="PIRSR" id="PIRSR610972-3"/>
    </source>
</evidence>
<dbReference type="Proteomes" id="UP000078459">
    <property type="component" value="Unassembled WGS sequence"/>
</dbReference>
<evidence type="ECO:0000313" key="6">
    <source>
        <dbReference type="EMBL" id="OAQ42363.1"/>
    </source>
</evidence>
<dbReference type="InterPro" id="IPR036412">
    <property type="entry name" value="HAD-like_sf"/>
</dbReference>
<keyword evidence="7" id="KW-1185">Reference proteome</keyword>
<dbReference type="Gene3D" id="3.40.50.1000">
    <property type="entry name" value="HAD superfamily/HAD-like"/>
    <property type="match status" value="1"/>
</dbReference>
<dbReference type="STRING" id="1826909.A5893_04430"/>
<feature type="binding site" evidence="4">
    <location>
        <position position="172"/>
    </location>
    <ligand>
        <name>Mg(2+)</name>
        <dbReference type="ChEBI" id="CHEBI:18420"/>
    </ligand>
</feature>
<evidence type="ECO:0000256" key="3">
    <source>
        <dbReference type="PIRSR" id="PIRSR610972-2"/>
    </source>
</evidence>
<comment type="cofactor">
    <cofactor evidence="4">
        <name>Mg(2+)</name>
        <dbReference type="ChEBI" id="CHEBI:18420"/>
    </cofactor>
    <text evidence="4">Binds 2 magnesium ions per subunit.</text>
</comment>
<comment type="caution">
    <text evidence="6">The sequence shown here is derived from an EMBL/GenBank/DDBJ whole genome shotgun (WGS) entry which is preliminary data.</text>
</comment>
<feature type="binding site" evidence="3">
    <location>
        <position position="54"/>
    </location>
    <ligand>
        <name>substrate</name>
    </ligand>
</feature>
<dbReference type="SFLD" id="SFLDG01129">
    <property type="entry name" value="C1.5:_HAD__Beta-PGM__Phosphata"/>
    <property type="match status" value="1"/>
</dbReference>
<dbReference type="NCBIfam" id="TIGR01509">
    <property type="entry name" value="HAD-SF-IA-v3"/>
    <property type="match status" value="1"/>
</dbReference>
<feature type="active site" description="Proton donor/acceptor" evidence="2">
    <location>
        <position position="13"/>
    </location>
</feature>
<dbReference type="RefSeq" id="WP_068821391.1">
    <property type="nucleotide sequence ID" value="NZ_LWHJ01000011.1"/>
</dbReference>
<dbReference type="GO" id="GO:0000287">
    <property type="term" value="F:magnesium ion binding"/>
    <property type="evidence" value="ECO:0007669"/>
    <property type="project" value="InterPro"/>
</dbReference>
<feature type="binding site" evidence="3">
    <location>
        <position position="147"/>
    </location>
    <ligand>
        <name>substrate</name>
    </ligand>
</feature>
<feature type="binding site" evidence="4">
    <location>
        <position position="171"/>
    </location>
    <ligand>
        <name>Mg(2+)</name>
        <dbReference type="ChEBI" id="CHEBI:18420"/>
    </ligand>
</feature>
<evidence type="ECO:0000256" key="2">
    <source>
        <dbReference type="PIRSR" id="PIRSR610972-1"/>
    </source>
</evidence>
<name>A0A179DPB6_9SPHI</name>
<dbReference type="OrthoDB" id="9797743at2"/>
<keyword evidence="4" id="KW-0479">Metal-binding</keyword>
<dbReference type="GO" id="GO:0050308">
    <property type="term" value="F:sugar-phosphatase activity"/>
    <property type="evidence" value="ECO:0007669"/>
    <property type="project" value="TreeGrafter"/>
</dbReference>
<feature type="binding site" evidence="3">
    <location>
        <begin position="46"/>
        <end position="51"/>
    </location>
    <ligand>
        <name>substrate</name>
    </ligand>
</feature>
<organism evidence="6 7">
    <name type="scientific">Pedobacter psychrophilus</name>
    <dbReference type="NCBI Taxonomy" id="1826909"/>
    <lineage>
        <taxon>Bacteria</taxon>
        <taxon>Pseudomonadati</taxon>
        <taxon>Bacteroidota</taxon>
        <taxon>Sphingobacteriia</taxon>
        <taxon>Sphingobacteriales</taxon>
        <taxon>Sphingobacteriaceae</taxon>
        <taxon>Pedobacter</taxon>
    </lineage>
</organism>
<feature type="binding site" evidence="3">
    <location>
        <position position="78"/>
    </location>
    <ligand>
        <name>substrate</name>
    </ligand>
</feature>
<feature type="binding site" evidence="4">
    <location>
        <position position="13"/>
    </location>
    <ligand>
        <name>Mg(2+)</name>
        <dbReference type="ChEBI" id="CHEBI:18420"/>
    </ligand>
</feature>
<dbReference type="SFLD" id="SFLDG01135">
    <property type="entry name" value="C1.5.6:_HAD__Beta-PGM__Phospha"/>
    <property type="match status" value="1"/>
</dbReference>
<feature type="site" description="Important for catalytic activity and assists the phosphoryl transfer reaction to Asp8 by balancing charge and orienting the reacting groups" evidence="5">
    <location>
        <position position="116"/>
    </location>
</feature>
<dbReference type="InterPro" id="IPR010972">
    <property type="entry name" value="Beta-PGM"/>
</dbReference>
<evidence type="ECO:0000256" key="5">
    <source>
        <dbReference type="PIRSR" id="PIRSR610972-4"/>
    </source>
</evidence>
<keyword evidence="4" id="KW-0460">Magnesium</keyword>
<dbReference type="GO" id="GO:0008801">
    <property type="term" value="F:beta-phosphoglucomutase activity"/>
    <property type="evidence" value="ECO:0007669"/>
    <property type="project" value="InterPro"/>
</dbReference>
<evidence type="ECO:0000256" key="1">
    <source>
        <dbReference type="ARBA" id="ARBA00006171"/>
    </source>
</evidence>
<feature type="site" description="Important for catalytic activity and assists the phosphoryl transfer reaction to Asp8 by balancing charge and orienting the reacting groups" evidence="5">
    <location>
        <position position="147"/>
    </location>
</feature>
<dbReference type="InterPro" id="IPR006439">
    <property type="entry name" value="HAD-SF_hydro_IA"/>
</dbReference>
<feature type="binding site" evidence="3">
    <location>
        <begin position="116"/>
        <end position="120"/>
    </location>
    <ligand>
        <name>substrate</name>
    </ligand>
</feature>
<sequence>MKENIKGLLFDLDGVLVDTAVYHYDTWLRLAKTMGFTFSEKQNEELKGISRMDSLDKILGWGNVSKSDAEKLELATQKNNWYVEMINKMTPAEVLPGALDFLQSAQKQGYKMALGSASKNSSIILKNTNIAHFFDAIVDGNSVSKSKPDPEVFLKGAELLGLKPSECVVFEDAAAGIEAAKRGGMKAIGIGDEYILKQSDKVVSGLDQLAIQDLQEL</sequence>
<dbReference type="NCBIfam" id="TIGR02009">
    <property type="entry name" value="PGMB-YQAB-SF"/>
    <property type="match status" value="1"/>
</dbReference>
<reference evidence="6 7" key="1">
    <citation type="submission" date="2016-04" db="EMBL/GenBank/DDBJ databases">
        <authorList>
            <person name="Evans L.H."/>
            <person name="Alamgir A."/>
            <person name="Owens N."/>
            <person name="Weber N.D."/>
            <person name="Virtaneva K."/>
            <person name="Barbian K."/>
            <person name="Babar A."/>
            <person name="Rosenke K."/>
        </authorList>
    </citation>
    <scope>NUCLEOTIDE SEQUENCE [LARGE SCALE GENOMIC DNA]</scope>
    <source>
        <strain evidence="6 7">CCM 8644</strain>
    </source>
</reference>
<feature type="binding site" evidence="3">
    <location>
        <position position="27"/>
    </location>
    <ligand>
        <name>substrate</name>
    </ligand>
</feature>
<proteinExistence type="inferred from homology"/>
<dbReference type="SFLD" id="SFLDS00003">
    <property type="entry name" value="Haloacid_Dehalogenase"/>
    <property type="match status" value="1"/>
</dbReference>
<dbReference type="Gene3D" id="1.10.150.240">
    <property type="entry name" value="Putative phosphatase, domain 2"/>
    <property type="match status" value="1"/>
</dbReference>
<dbReference type="Pfam" id="PF13419">
    <property type="entry name" value="HAD_2"/>
    <property type="match status" value="1"/>
</dbReference>
<dbReference type="CDD" id="cd02598">
    <property type="entry name" value="HAD_BPGM"/>
    <property type="match status" value="1"/>
</dbReference>
<protein>
    <submittedName>
        <fullName evidence="6">Beta-phosphoglucomutase</fullName>
    </submittedName>
</protein>
<dbReference type="EMBL" id="LWHJ01000011">
    <property type="protein sequence ID" value="OAQ42363.1"/>
    <property type="molecule type" value="Genomic_DNA"/>
</dbReference>
<dbReference type="InterPro" id="IPR023198">
    <property type="entry name" value="PGP-like_dom2"/>
</dbReference>
<dbReference type="PANTHER" id="PTHR43481:SF4">
    <property type="entry name" value="GLYCEROL-1-PHOSPHATE PHOSPHOHYDROLASE 1-RELATED"/>
    <property type="match status" value="1"/>
</dbReference>
<dbReference type="SUPFAM" id="SSF56784">
    <property type="entry name" value="HAD-like"/>
    <property type="match status" value="1"/>
</dbReference>
<dbReference type="PANTHER" id="PTHR43481">
    <property type="entry name" value="FRUCTOSE-1-PHOSPHATE PHOSPHATASE"/>
    <property type="match status" value="1"/>
</dbReference>
<dbReference type="PRINTS" id="PR00413">
    <property type="entry name" value="HADHALOGNASE"/>
</dbReference>
<dbReference type="NCBIfam" id="TIGR01990">
    <property type="entry name" value="bPGM"/>
    <property type="match status" value="1"/>
</dbReference>
<feature type="binding site" evidence="4">
    <location>
        <position position="11"/>
    </location>
    <ligand>
        <name>Mg(2+)</name>
        <dbReference type="ChEBI" id="CHEBI:18420"/>
    </ligand>
</feature>
<dbReference type="AlphaFoldDB" id="A0A179DPB6"/>
<reference evidence="6 7" key="2">
    <citation type="submission" date="2016-06" db="EMBL/GenBank/DDBJ databases">
        <title>Pedobacter psychrophilus sp. nov., isolated from Antarctic fragmentary rock.</title>
        <authorList>
            <person name="Svec P."/>
        </authorList>
    </citation>
    <scope>NUCLEOTIDE SEQUENCE [LARGE SCALE GENOMIC DNA]</scope>
    <source>
        <strain evidence="6 7">CCM 8644</strain>
    </source>
</reference>
<dbReference type="GO" id="GO:0005975">
    <property type="term" value="P:carbohydrate metabolic process"/>
    <property type="evidence" value="ECO:0007669"/>
    <property type="project" value="InterPro"/>
</dbReference>